<keyword evidence="3" id="KW-1185">Reference proteome</keyword>
<name>A0ABW1ZRH6_9DEIO</name>
<sequence>MSSVEDAVAFLHKRQAQAQQASADLVRRAEQAEGQVSALTTRAEKAEQDLQVAQARLTTFETVFAPAEGTELPVNFARRGRWPGSG</sequence>
<evidence type="ECO:0000313" key="3">
    <source>
        <dbReference type="Proteomes" id="UP001596317"/>
    </source>
</evidence>
<dbReference type="SUPFAM" id="SSF57997">
    <property type="entry name" value="Tropomyosin"/>
    <property type="match status" value="1"/>
</dbReference>
<evidence type="ECO:0000313" key="2">
    <source>
        <dbReference type="EMBL" id="MFC6663128.1"/>
    </source>
</evidence>
<comment type="caution">
    <text evidence="2">The sequence shown here is derived from an EMBL/GenBank/DDBJ whole genome shotgun (WGS) entry which is preliminary data.</text>
</comment>
<keyword evidence="1" id="KW-0175">Coiled coil</keyword>
<accession>A0ABW1ZRH6</accession>
<feature type="coiled-coil region" evidence="1">
    <location>
        <begin position="15"/>
        <end position="63"/>
    </location>
</feature>
<dbReference type="Proteomes" id="UP001596317">
    <property type="component" value="Unassembled WGS sequence"/>
</dbReference>
<dbReference type="EMBL" id="JBHSWB010000002">
    <property type="protein sequence ID" value="MFC6663128.1"/>
    <property type="molecule type" value="Genomic_DNA"/>
</dbReference>
<reference evidence="3" key="1">
    <citation type="journal article" date="2019" name="Int. J. Syst. Evol. Microbiol.">
        <title>The Global Catalogue of Microorganisms (GCM) 10K type strain sequencing project: providing services to taxonomists for standard genome sequencing and annotation.</title>
        <authorList>
            <consortium name="The Broad Institute Genomics Platform"/>
            <consortium name="The Broad Institute Genome Sequencing Center for Infectious Disease"/>
            <person name="Wu L."/>
            <person name="Ma J."/>
        </authorList>
    </citation>
    <scope>NUCLEOTIDE SEQUENCE [LARGE SCALE GENOMIC DNA]</scope>
    <source>
        <strain evidence="3">CCUG 63830</strain>
    </source>
</reference>
<protein>
    <submittedName>
        <fullName evidence="2">Uncharacterized protein</fullName>
    </submittedName>
</protein>
<dbReference type="RefSeq" id="WP_380059036.1">
    <property type="nucleotide sequence ID" value="NZ_JBHSWB010000002.1"/>
</dbReference>
<organism evidence="2 3">
    <name type="scientific">Deinococcus multiflagellatus</name>
    <dbReference type="NCBI Taxonomy" id="1656887"/>
    <lineage>
        <taxon>Bacteria</taxon>
        <taxon>Thermotogati</taxon>
        <taxon>Deinococcota</taxon>
        <taxon>Deinococci</taxon>
        <taxon>Deinococcales</taxon>
        <taxon>Deinococcaceae</taxon>
        <taxon>Deinococcus</taxon>
    </lineage>
</organism>
<evidence type="ECO:0000256" key="1">
    <source>
        <dbReference type="SAM" id="Coils"/>
    </source>
</evidence>
<gene>
    <name evidence="2" type="ORF">ACFP90_24085</name>
</gene>
<proteinExistence type="predicted"/>